<feature type="binding site" evidence="19">
    <location>
        <position position="47"/>
    </location>
    <ligand>
        <name>Mg(2+)</name>
        <dbReference type="ChEBI" id="CHEBI:18420"/>
    </ligand>
</feature>
<evidence type="ECO:0000256" key="8">
    <source>
        <dbReference type="ARBA" id="ARBA00022707"/>
    </source>
</evidence>
<feature type="domain" description="Peptidase C1A papain C-terminal" evidence="20">
    <location>
        <begin position="266"/>
        <end position="491"/>
    </location>
</feature>
<evidence type="ECO:0000256" key="4">
    <source>
        <dbReference type="ARBA" id="ARBA00022473"/>
    </source>
</evidence>
<dbReference type="SMART" id="SM00175">
    <property type="entry name" value="RAB"/>
    <property type="match status" value="1"/>
</dbReference>
<dbReference type="SMART" id="SM00645">
    <property type="entry name" value="Pept_C1"/>
    <property type="match status" value="1"/>
</dbReference>
<evidence type="ECO:0000259" key="20">
    <source>
        <dbReference type="SMART" id="SM00645"/>
    </source>
</evidence>
<dbReference type="InterPro" id="IPR044612">
    <property type="entry name" value="ARL2/3"/>
</dbReference>
<dbReference type="InterPro" id="IPR039417">
    <property type="entry name" value="Peptidase_C1A_papain-like"/>
</dbReference>
<dbReference type="Gene3D" id="3.90.70.10">
    <property type="entry name" value="Cysteine proteinases"/>
    <property type="match status" value="1"/>
</dbReference>
<dbReference type="GO" id="GO:0005886">
    <property type="term" value="C:plasma membrane"/>
    <property type="evidence" value="ECO:0007669"/>
    <property type="project" value="UniProtKB-SubCell"/>
</dbReference>
<keyword evidence="7" id="KW-0132">Cell division</keyword>
<comment type="caution">
    <text evidence="21">The sequence shown here is derived from an EMBL/GenBank/DDBJ whole genome shotgun (WGS) entry which is preliminary data.</text>
</comment>
<dbReference type="EMBL" id="CANHGI010000002">
    <property type="protein sequence ID" value="CAI5443723.1"/>
    <property type="molecule type" value="Genomic_DNA"/>
</dbReference>
<dbReference type="GO" id="GO:0003924">
    <property type="term" value="F:GTPase activity"/>
    <property type="evidence" value="ECO:0007669"/>
    <property type="project" value="InterPro"/>
</dbReference>
<keyword evidence="14" id="KW-0131">Cell cycle</keyword>
<evidence type="ECO:0000256" key="1">
    <source>
        <dbReference type="ARBA" id="ARBA00004236"/>
    </source>
</evidence>
<dbReference type="InterPro" id="IPR006689">
    <property type="entry name" value="Small_GTPase_ARF/SAR"/>
</dbReference>
<dbReference type="FunFam" id="3.40.50.300:FF:000981">
    <property type="entry name" value="ADP-ribosylation factor-like 2"/>
    <property type="match status" value="1"/>
</dbReference>
<comment type="similarity">
    <text evidence="3">Belongs to the small GTPase superfamily. Arf family.</text>
</comment>
<evidence type="ECO:0000256" key="15">
    <source>
        <dbReference type="ARBA" id="ARBA00026198"/>
    </source>
</evidence>
<dbReference type="GO" id="GO:0051301">
    <property type="term" value="P:cell division"/>
    <property type="evidence" value="ECO:0007669"/>
    <property type="project" value="UniProtKB-KW"/>
</dbReference>
<dbReference type="Pfam" id="PF00112">
    <property type="entry name" value="Peptidase_C1"/>
    <property type="match status" value="1"/>
</dbReference>
<dbReference type="PROSITE" id="PS51417">
    <property type="entry name" value="ARF"/>
    <property type="match status" value="1"/>
</dbReference>
<keyword evidence="19" id="KW-0479">Metal-binding</keyword>
<evidence type="ECO:0000256" key="18">
    <source>
        <dbReference type="PIRSR" id="PIRSR606689-1"/>
    </source>
</evidence>
<dbReference type="Proteomes" id="UP001152747">
    <property type="component" value="Unassembled WGS sequence"/>
</dbReference>
<evidence type="ECO:0000256" key="5">
    <source>
        <dbReference type="ARBA" id="ARBA00022475"/>
    </source>
</evidence>
<dbReference type="GO" id="GO:0005813">
    <property type="term" value="C:centrosome"/>
    <property type="evidence" value="ECO:0007669"/>
    <property type="project" value="UniProtKB-SubCell"/>
</dbReference>
<gene>
    <name evidence="21" type="ORF">CAMP_LOCUS6360</name>
</gene>
<dbReference type="NCBIfam" id="TIGR00231">
    <property type="entry name" value="small_GTP"/>
    <property type="match status" value="1"/>
</dbReference>
<dbReference type="GO" id="GO:0005525">
    <property type="term" value="F:GTP binding"/>
    <property type="evidence" value="ECO:0007669"/>
    <property type="project" value="UniProtKB-KW"/>
</dbReference>
<dbReference type="PRINTS" id="PR00328">
    <property type="entry name" value="SAR1GTPBP"/>
</dbReference>
<keyword evidence="11" id="KW-0472">Membrane</keyword>
<evidence type="ECO:0000256" key="19">
    <source>
        <dbReference type="PIRSR" id="PIRSR606689-2"/>
    </source>
</evidence>
<dbReference type="InterPro" id="IPR025661">
    <property type="entry name" value="Pept_asp_AS"/>
</dbReference>
<evidence type="ECO:0000256" key="10">
    <source>
        <dbReference type="ARBA" id="ARBA00023134"/>
    </source>
</evidence>
<keyword evidence="9 18" id="KW-0547">Nucleotide-binding</keyword>
<keyword evidence="6" id="KW-0963">Cytoplasm</keyword>
<dbReference type="PANTHER" id="PTHR45697">
    <property type="entry name" value="ADP-RIBOSYLATION FACTOR-LIKE PROTEIN 2-RELATED"/>
    <property type="match status" value="1"/>
</dbReference>
<dbReference type="CDD" id="cd04154">
    <property type="entry name" value="Arl2"/>
    <property type="match status" value="1"/>
</dbReference>
<organism evidence="21 22">
    <name type="scientific">Caenorhabditis angaria</name>
    <dbReference type="NCBI Taxonomy" id="860376"/>
    <lineage>
        <taxon>Eukaryota</taxon>
        <taxon>Metazoa</taxon>
        <taxon>Ecdysozoa</taxon>
        <taxon>Nematoda</taxon>
        <taxon>Chromadorea</taxon>
        <taxon>Rhabditida</taxon>
        <taxon>Rhabditina</taxon>
        <taxon>Rhabditomorpha</taxon>
        <taxon>Rhabditoidea</taxon>
        <taxon>Rhabditidae</taxon>
        <taxon>Peloderinae</taxon>
        <taxon>Caenorhabditis</taxon>
    </lineage>
</organism>
<keyword evidence="10 18" id="KW-0342">GTP-binding</keyword>
<dbReference type="InterPro" id="IPR027417">
    <property type="entry name" value="P-loop_NTPase"/>
</dbReference>
<evidence type="ECO:0000256" key="7">
    <source>
        <dbReference type="ARBA" id="ARBA00022618"/>
    </source>
</evidence>
<keyword evidence="22" id="KW-1185">Reference proteome</keyword>
<keyword evidence="19" id="KW-0460">Magnesium</keyword>
<dbReference type="OrthoDB" id="2011769at2759"/>
<dbReference type="InterPro" id="IPR038765">
    <property type="entry name" value="Papain-like_cys_pep_sf"/>
</dbReference>
<dbReference type="GO" id="GO:0046872">
    <property type="term" value="F:metal ion binding"/>
    <property type="evidence" value="ECO:0007669"/>
    <property type="project" value="UniProtKB-KW"/>
</dbReference>
<accession>A0A9P1MYR0</accession>
<sequence>MGFLKILRKQRAREREMRILILGLDNAGKTTLMKKFLGEPTDTIEPTLGFDIKTVHFKEYQLNLWDVGGQKSLRSYWKNYFESTDALIWVVDSSDRERLNQCSEELKKLLGEEKLAGATLLVLANKSDLTSAIDVETISEVLDLKSIKSHHWKIFSCCALSGDNRLVQSINWLCDDDPVEDFWNLLGSQNVSDSQARFEKYSAVRENVQKHNEDFEKGLTSFKMATNKFSVELDSEIAPLSLDLSTLTPTKIQNPTKNPRQKRQTANSTVDWRFAMRPVFDQAQCGGCWAFAMVAMVEGVLYLKGHNETGDLSIQQLLSCDVAFDTNFGVKNQGCHGGYLQVAADYLKAHGERSALDIPFLSTHQKSTCLTAQFAPIAPKIASFQSAFLESTNDTRILTQMANSMVEMVKNGPVAVGMAVSKDLYSYAEGVYDGACGDKINHAVVIVGFTDDYWIVRNSWGSNWGEDGYFRVKRSDNIDRCRFLRYYSQATEIGELEDFEFPSSTSTEVSSNDTCDICDVCDEEDDEDEEEDLLFTSTTSDFAKTSIFTENSDYIYDDFYYL</sequence>
<dbReference type="Gene3D" id="3.40.50.300">
    <property type="entry name" value="P-loop containing nucleotide triphosphate hydrolases"/>
    <property type="match status" value="1"/>
</dbReference>
<keyword evidence="8" id="KW-0519">Myristate</keyword>
<dbReference type="GO" id="GO:0006508">
    <property type="term" value="P:proteolysis"/>
    <property type="evidence" value="ECO:0007669"/>
    <property type="project" value="InterPro"/>
</dbReference>
<evidence type="ECO:0000256" key="11">
    <source>
        <dbReference type="ARBA" id="ARBA00023136"/>
    </source>
</evidence>
<proteinExistence type="inferred from homology"/>
<dbReference type="GO" id="GO:0008234">
    <property type="term" value="F:cysteine-type peptidase activity"/>
    <property type="evidence" value="ECO:0007669"/>
    <property type="project" value="InterPro"/>
</dbReference>
<evidence type="ECO:0000256" key="14">
    <source>
        <dbReference type="ARBA" id="ARBA00023306"/>
    </source>
</evidence>
<keyword evidence="13" id="KW-0449">Lipoprotein</keyword>
<reference evidence="21" key="1">
    <citation type="submission" date="2022-11" db="EMBL/GenBank/DDBJ databases">
        <authorList>
            <person name="Kikuchi T."/>
        </authorList>
    </citation>
    <scope>NUCLEOTIDE SEQUENCE</scope>
    <source>
        <strain evidence="21">PS1010</strain>
    </source>
</reference>
<evidence type="ECO:0000313" key="22">
    <source>
        <dbReference type="Proteomes" id="UP001152747"/>
    </source>
</evidence>
<dbReference type="CDD" id="cd02248">
    <property type="entry name" value="Peptidase_C1A"/>
    <property type="match status" value="1"/>
</dbReference>
<evidence type="ECO:0000256" key="12">
    <source>
        <dbReference type="ARBA" id="ARBA00023212"/>
    </source>
</evidence>
<dbReference type="SUPFAM" id="SSF52540">
    <property type="entry name" value="P-loop containing nucleoside triphosphate hydrolases"/>
    <property type="match status" value="1"/>
</dbReference>
<evidence type="ECO:0000256" key="2">
    <source>
        <dbReference type="ARBA" id="ARBA00004300"/>
    </source>
</evidence>
<evidence type="ECO:0000256" key="3">
    <source>
        <dbReference type="ARBA" id="ARBA00010290"/>
    </source>
</evidence>
<dbReference type="InterPro" id="IPR000668">
    <property type="entry name" value="Peptidase_C1A_C"/>
</dbReference>
<evidence type="ECO:0000256" key="16">
    <source>
        <dbReference type="ARBA" id="ARBA00055307"/>
    </source>
</evidence>
<evidence type="ECO:0000313" key="21">
    <source>
        <dbReference type="EMBL" id="CAI5443723.1"/>
    </source>
</evidence>
<keyword evidence="5" id="KW-1003">Cell membrane</keyword>
<comment type="function">
    <text evidence="16">GTP-binding protein that functions in embryogenesis, cytokinesis, germline development and microtubulule cytoskeleton dynamics.</text>
</comment>
<keyword evidence="12" id="KW-0206">Cytoskeleton</keyword>
<feature type="binding site" evidence="18">
    <location>
        <begin position="125"/>
        <end position="128"/>
    </location>
    <ligand>
        <name>GTP</name>
        <dbReference type="ChEBI" id="CHEBI:37565"/>
    </ligand>
</feature>
<dbReference type="PROSITE" id="PS00640">
    <property type="entry name" value="THIOL_PROTEASE_ASN"/>
    <property type="match status" value="1"/>
</dbReference>
<dbReference type="InterPro" id="IPR005225">
    <property type="entry name" value="Small_GTP-bd"/>
</dbReference>
<comment type="subcellular location">
    <subcellularLocation>
        <location evidence="1">Cell membrane</location>
    </subcellularLocation>
    <subcellularLocation>
        <location evidence="2">Cytoplasm</location>
        <location evidence="2">Cytoskeleton</location>
        <location evidence="2">Microtubule organizing center</location>
        <location evidence="2">Centrosome</location>
    </subcellularLocation>
</comment>
<dbReference type="InterPro" id="IPR045873">
    <property type="entry name" value="Arl2"/>
</dbReference>
<feature type="binding site" evidence="19">
    <location>
        <position position="30"/>
    </location>
    <ligand>
        <name>Mg(2+)</name>
        <dbReference type="ChEBI" id="CHEBI:18420"/>
    </ligand>
</feature>
<evidence type="ECO:0000256" key="17">
    <source>
        <dbReference type="ARBA" id="ARBA00077919"/>
    </source>
</evidence>
<feature type="binding site" evidence="18">
    <location>
        <begin position="23"/>
        <end position="30"/>
    </location>
    <ligand>
        <name>GTP</name>
        <dbReference type="ChEBI" id="CHEBI:37565"/>
    </ligand>
</feature>
<dbReference type="SMART" id="SM00178">
    <property type="entry name" value="SAR"/>
    <property type="match status" value="1"/>
</dbReference>
<feature type="binding site" evidence="18">
    <location>
        <position position="69"/>
    </location>
    <ligand>
        <name>GTP</name>
        <dbReference type="ChEBI" id="CHEBI:37565"/>
    </ligand>
</feature>
<evidence type="ECO:0000256" key="13">
    <source>
        <dbReference type="ARBA" id="ARBA00023288"/>
    </source>
</evidence>
<dbReference type="Pfam" id="PF00025">
    <property type="entry name" value="Arf"/>
    <property type="match status" value="1"/>
</dbReference>
<keyword evidence="4" id="KW-0217">Developmental protein</keyword>
<evidence type="ECO:0000256" key="9">
    <source>
        <dbReference type="ARBA" id="ARBA00022741"/>
    </source>
</evidence>
<protein>
    <recommendedName>
        <fullName evidence="15">ADP-ribosylation factor-like protein 2</fullName>
    </recommendedName>
    <alternativeName>
        <fullName evidence="17">Abnormal eversion of vulva protein 20</fullName>
    </alternativeName>
</protein>
<dbReference type="SMART" id="SM00177">
    <property type="entry name" value="ARF"/>
    <property type="match status" value="1"/>
</dbReference>
<name>A0A9P1MYR0_9PELO</name>
<dbReference type="SUPFAM" id="SSF54001">
    <property type="entry name" value="Cysteine proteinases"/>
    <property type="match status" value="1"/>
</dbReference>
<evidence type="ECO:0000256" key="6">
    <source>
        <dbReference type="ARBA" id="ARBA00022490"/>
    </source>
</evidence>
<dbReference type="AlphaFoldDB" id="A0A9P1MYR0"/>